<keyword evidence="11" id="KW-0175">Coiled coil</keyword>
<dbReference type="InterPro" id="IPR007695">
    <property type="entry name" value="DNA_mismatch_repair_MutS-lik_N"/>
</dbReference>
<evidence type="ECO:0000313" key="13">
    <source>
        <dbReference type="EMBL" id="RGD74604.1"/>
    </source>
</evidence>
<dbReference type="GO" id="GO:0140664">
    <property type="term" value="F:ATP-dependent DNA damage sensor activity"/>
    <property type="evidence" value="ECO:0007669"/>
    <property type="project" value="InterPro"/>
</dbReference>
<evidence type="ECO:0000259" key="12">
    <source>
        <dbReference type="PROSITE" id="PS00486"/>
    </source>
</evidence>
<dbReference type="Pfam" id="PF05190">
    <property type="entry name" value="MutS_IV"/>
    <property type="match status" value="1"/>
</dbReference>
<dbReference type="HAMAP" id="MF_00096">
    <property type="entry name" value="MutS"/>
    <property type="match status" value="1"/>
</dbReference>
<dbReference type="InterPro" id="IPR017261">
    <property type="entry name" value="DNA_mismatch_repair_MutS/MSH"/>
</dbReference>
<dbReference type="Pfam" id="PF05188">
    <property type="entry name" value="MutS_II"/>
    <property type="match status" value="1"/>
</dbReference>
<dbReference type="Gene3D" id="3.40.1170.10">
    <property type="entry name" value="DNA repair protein MutS, domain I"/>
    <property type="match status" value="1"/>
</dbReference>
<dbReference type="FunFam" id="3.40.1170.10:FF:000001">
    <property type="entry name" value="DNA mismatch repair protein MutS"/>
    <property type="match status" value="1"/>
</dbReference>
<evidence type="ECO:0000256" key="2">
    <source>
        <dbReference type="ARBA" id="ARBA00021982"/>
    </source>
</evidence>
<dbReference type="InterPro" id="IPR007861">
    <property type="entry name" value="DNA_mismatch_repair_MutS_clamp"/>
</dbReference>
<dbReference type="NCBIfam" id="NF003810">
    <property type="entry name" value="PRK05399.1"/>
    <property type="match status" value="1"/>
</dbReference>
<dbReference type="SUPFAM" id="SSF48334">
    <property type="entry name" value="DNA repair protein MutS, domain III"/>
    <property type="match status" value="1"/>
</dbReference>
<keyword evidence="3 9" id="KW-0547">Nucleotide-binding</keyword>
<dbReference type="NCBIfam" id="TIGR01070">
    <property type="entry name" value="mutS1"/>
    <property type="match status" value="1"/>
</dbReference>
<organism evidence="13 14">
    <name type="scientific">Anaerofustis stercorihominis</name>
    <dbReference type="NCBI Taxonomy" id="214853"/>
    <lineage>
        <taxon>Bacteria</taxon>
        <taxon>Bacillati</taxon>
        <taxon>Bacillota</taxon>
        <taxon>Clostridia</taxon>
        <taxon>Eubacteriales</taxon>
        <taxon>Eubacteriaceae</taxon>
        <taxon>Anaerofustis</taxon>
    </lineage>
</organism>
<comment type="function">
    <text evidence="8 9">This protein is involved in the repair of mismatches in DNA. It is possible that it carries out the mismatch recognition step. This protein has a weak ATPase activity.</text>
</comment>
<dbReference type="SUPFAM" id="SSF53150">
    <property type="entry name" value="DNA repair protein MutS, domain II"/>
    <property type="match status" value="1"/>
</dbReference>
<comment type="similarity">
    <text evidence="1 9 10">Belongs to the DNA mismatch repair MutS family.</text>
</comment>
<dbReference type="PANTHER" id="PTHR11361:SF34">
    <property type="entry name" value="DNA MISMATCH REPAIR PROTEIN MSH1, MITOCHONDRIAL"/>
    <property type="match status" value="1"/>
</dbReference>
<dbReference type="InterPro" id="IPR000432">
    <property type="entry name" value="DNA_mismatch_repair_MutS_C"/>
</dbReference>
<dbReference type="GO" id="GO:0003684">
    <property type="term" value="F:damaged DNA binding"/>
    <property type="evidence" value="ECO:0007669"/>
    <property type="project" value="UniProtKB-UniRule"/>
</dbReference>
<dbReference type="InterPro" id="IPR036187">
    <property type="entry name" value="DNA_mismatch_repair_MutS_sf"/>
</dbReference>
<keyword evidence="4 9" id="KW-0227">DNA damage</keyword>
<feature type="domain" description="DNA mismatch repair proteins mutS family" evidence="12">
    <location>
        <begin position="699"/>
        <end position="715"/>
    </location>
</feature>
<dbReference type="GO" id="GO:0005829">
    <property type="term" value="C:cytosol"/>
    <property type="evidence" value="ECO:0007669"/>
    <property type="project" value="TreeGrafter"/>
</dbReference>
<evidence type="ECO:0000256" key="10">
    <source>
        <dbReference type="RuleBase" id="RU003756"/>
    </source>
</evidence>
<dbReference type="GO" id="GO:0005524">
    <property type="term" value="F:ATP binding"/>
    <property type="evidence" value="ECO:0007669"/>
    <property type="project" value="UniProtKB-UniRule"/>
</dbReference>
<dbReference type="CDD" id="cd03284">
    <property type="entry name" value="ABC_MutS1"/>
    <property type="match status" value="1"/>
</dbReference>
<dbReference type="EMBL" id="QUSM01000003">
    <property type="protein sequence ID" value="RGD74604.1"/>
    <property type="molecule type" value="Genomic_DNA"/>
</dbReference>
<dbReference type="InterPro" id="IPR007696">
    <property type="entry name" value="DNA_mismatch_repair_MutS_core"/>
</dbReference>
<dbReference type="InterPro" id="IPR027417">
    <property type="entry name" value="P-loop_NTPase"/>
</dbReference>
<dbReference type="Pfam" id="PF01624">
    <property type="entry name" value="MutS_I"/>
    <property type="match status" value="1"/>
</dbReference>
<reference evidence="13 14" key="1">
    <citation type="submission" date="2018-08" db="EMBL/GenBank/DDBJ databases">
        <title>A genome reference for cultivated species of the human gut microbiota.</title>
        <authorList>
            <person name="Zou Y."/>
            <person name="Xue W."/>
            <person name="Luo G."/>
        </authorList>
    </citation>
    <scope>NUCLEOTIDE SEQUENCE [LARGE SCALE GENOMIC DNA]</scope>
    <source>
        <strain evidence="13 14">AM25-6</strain>
    </source>
</reference>
<keyword evidence="7 9" id="KW-0234">DNA repair</keyword>
<dbReference type="Gene3D" id="3.40.50.300">
    <property type="entry name" value="P-loop containing nucleotide triphosphate hydrolases"/>
    <property type="match status" value="1"/>
</dbReference>
<name>A0A3E3DZ92_9FIRM</name>
<evidence type="ECO:0000256" key="6">
    <source>
        <dbReference type="ARBA" id="ARBA00023125"/>
    </source>
</evidence>
<evidence type="ECO:0000256" key="5">
    <source>
        <dbReference type="ARBA" id="ARBA00022840"/>
    </source>
</evidence>
<dbReference type="Pfam" id="PF05192">
    <property type="entry name" value="MutS_III"/>
    <property type="match status" value="1"/>
</dbReference>
<comment type="caution">
    <text evidence="9">Lacks conserved residue(s) required for the propagation of feature annotation.</text>
</comment>
<proteinExistence type="inferred from homology"/>
<dbReference type="RefSeq" id="WP_007048885.1">
    <property type="nucleotide sequence ID" value="NZ_CABKNJ010000005.1"/>
</dbReference>
<keyword evidence="5 9" id="KW-0067">ATP-binding</keyword>
<dbReference type="SMART" id="SM00534">
    <property type="entry name" value="MUTSac"/>
    <property type="match status" value="1"/>
</dbReference>
<dbReference type="InterPro" id="IPR036678">
    <property type="entry name" value="MutS_con_dom_sf"/>
</dbReference>
<dbReference type="Gene3D" id="1.10.1420.10">
    <property type="match status" value="2"/>
</dbReference>
<dbReference type="Pfam" id="PF00488">
    <property type="entry name" value="MutS_V"/>
    <property type="match status" value="1"/>
</dbReference>
<sequence length="891" mass="101081">MASLTPMMKQYLQTHEEVPDTILFYRLGDFYEMFFDDAKTASKELDLVLTGRDCGLEEKAPMCGVPYHSADTYIAKLVEKGYKVAICEQVEDPKTAKGLVKREVQRVISPGTITEGKMLKEGENNYIMCIYYNKLEFGVTYCDITTGEFNVLSLSGENRGNELLSLLSRINPAQIIVNTILFEDLDLKKNISNVTKVMLEPHPLNYFFHDKAKEYILNQFNVYSLSSIGLDNNEIIVRSAGALLKYLDETQKRALIHINEIKINEDKDYMHLDYNTKRNLEIVENLRTNNKKDTLLDVLDNTVTSMGARELKKWVLEPLTNKDKIILRQDAIKLFIDDVMILEDITSNLKYVKDMERIISRLSLDIANGRDLLALKESIGVIPRIRILLSKLMKSSPLLSEIYTKLDELSDIYDLIESSIDDDCQVSLKNGGIVKLGYNEEIDELKNLKNNSAQILANIEKDEKEKTGIKNLKIKYNKVFGYFLEVTSSYASLVPDYFIRKQTLANSERYFTEELKDIEVKLLSVEEKLKEKEYKIYLDVKNRILENIKRIQVTAKMIAVIDAVISLAIVAKKNHYVKPTITENGSIIIKEGRHPVVEKITGLDNFIHNDTLLDNEDNRILIITGANMAGKSTYIRQVALISIMAQIGSFVPATSASISIVDRVFTRVGASDDLASGQSTFMVEMSEVSNILKYATKNSLVILDEVGRGTSTFDGLSIAHAVIEYLLDKSKIGAKTLFATHYHELTELEGEQNGVKNYSIRLESNGDEIVFLRKIERGGIDKSYGIEVGKLAGLPDEVIKRSMQILDVLEENEETYKSKIDAMNAHIRMNSNSFTQLSIGQNPDDEKLKEKYTLNKKAVNKIKTLPIESMSPIEVMNFVYELKQSLEKEDI</sequence>
<evidence type="ECO:0000256" key="1">
    <source>
        <dbReference type="ARBA" id="ARBA00006271"/>
    </source>
</evidence>
<dbReference type="FunFam" id="3.40.50.300:FF:000870">
    <property type="entry name" value="MutS protein homolog 4"/>
    <property type="match status" value="1"/>
</dbReference>
<evidence type="ECO:0000256" key="7">
    <source>
        <dbReference type="ARBA" id="ARBA00023204"/>
    </source>
</evidence>
<protein>
    <recommendedName>
        <fullName evidence="2 9">DNA mismatch repair protein MutS</fullName>
    </recommendedName>
</protein>
<comment type="caution">
    <text evidence="13">The sequence shown here is derived from an EMBL/GenBank/DDBJ whole genome shotgun (WGS) entry which is preliminary data.</text>
</comment>
<dbReference type="PIRSF" id="PIRSF037677">
    <property type="entry name" value="DNA_mis_repair_Msh6"/>
    <property type="match status" value="1"/>
</dbReference>
<dbReference type="GO" id="GO:0030983">
    <property type="term" value="F:mismatched DNA binding"/>
    <property type="evidence" value="ECO:0007669"/>
    <property type="project" value="InterPro"/>
</dbReference>
<evidence type="ECO:0000313" key="14">
    <source>
        <dbReference type="Proteomes" id="UP000261212"/>
    </source>
</evidence>
<dbReference type="InterPro" id="IPR016151">
    <property type="entry name" value="DNA_mismatch_repair_MutS_N"/>
</dbReference>
<keyword evidence="6 9" id="KW-0238">DNA-binding</keyword>
<feature type="coiled-coil region" evidence="11">
    <location>
        <begin position="438"/>
        <end position="465"/>
    </location>
</feature>
<dbReference type="AlphaFoldDB" id="A0A3E3DZ92"/>
<accession>A0A3E3DZ92</accession>
<evidence type="ECO:0000256" key="4">
    <source>
        <dbReference type="ARBA" id="ARBA00022763"/>
    </source>
</evidence>
<evidence type="ECO:0000256" key="9">
    <source>
        <dbReference type="HAMAP-Rule" id="MF_00096"/>
    </source>
</evidence>
<dbReference type="InterPro" id="IPR005748">
    <property type="entry name" value="DNA_mismatch_repair_MutS"/>
</dbReference>
<evidence type="ECO:0000256" key="8">
    <source>
        <dbReference type="ARBA" id="ARBA00024647"/>
    </source>
</evidence>
<dbReference type="Gene3D" id="3.30.420.110">
    <property type="entry name" value="MutS, connector domain"/>
    <property type="match status" value="1"/>
</dbReference>
<evidence type="ECO:0000256" key="3">
    <source>
        <dbReference type="ARBA" id="ARBA00022741"/>
    </source>
</evidence>
<dbReference type="GO" id="GO:0006298">
    <property type="term" value="P:mismatch repair"/>
    <property type="evidence" value="ECO:0007669"/>
    <property type="project" value="UniProtKB-UniRule"/>
</dbReference>
<dbReference type="SUPFAM" id="SSF52540">
    <property type="entry name" value="P-loop containing nucleoside triphosphate hydrolases"/>
    <property type="match status" value="1"/>
</dbReference>
<dbReference type="InterPro" id="IPR007860">
    <property type="entry name" value="DNA_mmatch_repair_MutS_con_dom"/>
</dbReference>
<evidence type="ECO:0000256" key="11">
    <source>
        <dbReference type="SAM" id="Coils"/>
    </source>
</evidence>
<dbReference type="InterPro" id="IPR045076">
    <property type="entry name" value="MutS"/>
</dbReference>
<dbReference type="GeneID" id="97999383"/>
<gene>
    <name evidence="9 13" type="primary">mutS</name>
    <name evidence="13" type="ORF">DW687_07550</name>
</gene>
<dbReference type="SUPFAM" id="SSF55271">
    <property type="entry name" value="DNA repair protein MutS, domain I"/>
    <property type="match status" value="1"/>
</dbReference>
<dbReference type="SMART" id="SM00533">
    <property type="entry name" value="MUTSd"/>
    <property type="match status" value="1"/>
</dbReference>
<dbReference type="Proteomes" id="UP000261212">
    <property type="component" value="Unassembled WGS sequence"/>
</dbReference>
<dbReference type="PROSITE" id="PS00486">
    <property type="entry name" value="DNA_MISMATCH_REPAIR_2"/>
    <property type="match status" value="1"/>
</dbReference>
<dbReference type="PANTHER" id="PTHR11361">
    <property type="entry name" value="DNA MISMATCH REPAIR PROTEIN MUTS FAMILY MEMBER"/>
    <property type="match status" value="1"/>
</dbReference>